<dbReference type="InterPro" id="IPR011049">
    <property type="entry name" value="Serralysin-like_metalloprot_C"/>
</dbReference>
<dbReference type="Proteomes" id="UP000823865">
    <property type="component" value="Unassembled WGS sequence"/>
</dbReference>
<sequence length="662" mass="70128">MSTLKEQAQIIRDESRKGANTATRIGNMFVNIVDEVEKKLSSGNLAQGTGSSTTNAMSQKAVTTALGTIDKVYFTKLDITTKTDNATISEEDQAEINKIFEASNNGKIVYCKNVGLYSVITEEIWTRKLAVTVGSILYSADVTSTLWSILKRELYNEGGDSGASLPVLYYTESRDTPVEDIRLETFDFEKFGSTNIDAKIIKFDVAPSSMYSGPSFLAYDGDYYYNSWKAFGPYKGSEEYLTEGSGYYPKRDVVFGRYGNIELVHYDGTSFKKITYESQGGSVAGIPEAPSDGNAYSRKNKGWTKNIGQAGTGNASEKFNNASNTSSGNYAHAEGDNTTSSGHASHAEGQKTQATGYASHAEGGTTEPEYYTHAEGKFAHAEGNRTHAAKDASHAEGYATTANGTCSHAEGNKTTATGEDSHAEGNTTNAVGLYSHAEGQNSTAKGQAAHAEGNNTKTGECETYDSNYESISTSGNNYAHAEGNNTAAGGMSSHAEGEGGRAFGRAAHAEGQSGAAVGLASHAEGELSMACGEASHAEGLYTQAGSAVLKDGKIEYKGIAAHAEGNQTKALGNHSHAEGYGTKTTNPNEHAQGIFNVSHEHYLTDKATSFSIGIGSNEDSRKNGVEVMKNGDVYIIGIGGYDGINIESAKTVQTVISELLGN</sequence>
<feature type="region of interest" description="Disordered" evidence="1">
    <location>
        <begin position="439"/>
        <end position="461"/>
    </location>
</feature>
<name>A0A9E2L9Y0_9BACT</name>
<evidence type="ECO:0000313" key="2">
    <source>
        <dbReference type="EMBL" id="MBU3854537.1"/>
    </source>
</evidence>
<evidence type="ECO:0000256" key="1">
    <source>
        <dbReference type="SAM" id="MobiDB-lite"/>
    </source>
</evidence>
<feature type="region of interest" description="Disordered" evidence="1">
    <location>
        <begin position="283"/>
        <end position="368"/>
    </location>
</feature>
<reference evidence="2" key="1">
    <citation type="journal article" date="2021" name="PeerJ">
        <title>Extensive microbial diversity within the chicken gut microbiome revealed by metagenomics and culture.</title>
        <authorList>
            <person name="Gilroy R."/>
            <person name="Ravi A."/>
            <person name="Getino M."/>
            <person name="Pursley I."/>
            <person name="Horton D.L."/>
            <person name="Alikhan N.F."/>
            <person name="Baker D."/>
            <person name="Gharbi K."/>
            <person name="Hall N."/>
            <person name="Watson M."/>
            <person name="Adriaenssens E.M."/>
            <person name="Foster-Nyarko E."/>
            <person name="Jarju S."/>
            <person name="Secka A."/>
            <person name="Antonio M."/>
            <person name="Oren A."/>
            <person name="Chaudhuri R.R."/>
            <person name="La Ragione R."/>
            <person name="Hildebrand F."/>
            <person name="Pallen M.J."/>
        </authorList>
    </citation>
    <scope>NUCLEOTIDE SEQUENCE</scope>
    <source>
        <strain evidence="2">G3-2149</strain>
    </source>
</reference>
<feature type="compositionally biased region" description="Polar residues" evidence="1">
    <location>
        <begin position="306"/>
        <end position="329"/>
    </location>
</feature>
<dbReference type="Gene3D" id="2.150.10.10">
    <property type="entry name" value="Serralysin-like metalloprotease, C-terminal"/>
    <property type="match status" value="2"/>
</dbReference>
<feature type="region of interest" description="Disordered" evidence="1">
    <location>
        <begin position="568"/>
        <end position="587"/>
    </location>
</feature>
<comment type="caution">
    <text evidence="2">The sequence shown here is derived from an EMBL/GenBank/DDBJ whole genome shotgun (WGS) entry which is preliminary data.</text>
</comment>
<organism evidence="2 3">
    <name type="scientific">Candidatus Paraprevotella stercoravium</name>
    <dbReference type="NCBI Taxonomy" id="2838725"/>
    <lineage>
        <taxon>Bacteria</taxon>
        <taxon>Pseudomonadati</taxon>
        <taxon>Bacteroidota</taxon>
        <taxon>Bacteroidia</taxon>
        <taxon>Bacteroidales</taxon>
        <taxon>Prevotellaceae</taxon>
        <taxon>Paraprevotella</taxon>
    </lineage>
</organism>
<dbReference type="EMBL" id="JAHLFU010000248">
    <property type="protein sequence ID" value="MBU3854537.1"/>
    <property type="molecule type" value="Genomic_DNA"/>
</dbReference>
<protein>
    <submittedName>
        <fullName evidence="2">Uncharacterized protein</fullName>
    </submittedName>
</protein>
<dbReference type="Gene3D" id="6.20.230.10">
    <property type="match status" value="1"/>
</dbReference>
<gene>
    <name evidence="2" type="ORF">H9789_12125</name>
</gene>
<dbReference type="SUPFAM" id="SSF101967">
    <property type="entry name" value="Adhesin YadA, collagen-binding domain"/>
    <property type="match status" value="2"/>
</dbReference>
<evidence type="ECO:0000313" key="3">
    <source>
        <dbReference type="Proteomes" id="UP000823865"/>
    </source>
</evidence>
<reference evidence="2" key="2">
    <citation type="submission" date="2021-04" db="EMBL/GenBank/DDBJ databases">
        <authorList>
            <person name="Gilroy R."/>
        </authorList>
    </citation>
    <scope>NUCLEOTIDE SEQUENCE</scope>
    <source>
        <strain evidence="2">G3-2149</strain>
    </source>
</reference>
<dbReference type="AlphaFoldDB" id="A0A9E2L9Y0"/>
<feature type="region of interest" description="Disordered" evidence="1">
    <location>
        <begin position="403"/>
        <end position="427"/>
    </location>
</feature>
<proteinExistence type="predicted"/>
<accession>A0A9E2L9Y0</accession>